<keyword evidence="1" id="KW-0472">Membrane</keyword>
<dbReference type="Proteomes" id="UP000784286">
    <property type="component" value="Unassembled WGS sequence"/>
</dbReference>
<dbReference type="EMBL" id="JAHLFJ010000079">
    <property type="protein sequence ID" value="MBU3856606.1"/>
    <property type="molecule type" value="Genomic_DNA"/>
</dbReference>
<evidence type="ECO:0000256" key="1">
    <source>
        <dbReference type="SAM" id="Phobius"/>
    </source>
</evidence>
<reference evidence="2" key="1">
    <citation type="journal article" date="2021" name="PeerJ">
        <title>Extensive microbial diversity within the chicken gut microbiome revealed by metagenomics and culture.</title>
        <authorList>
            <person name="Gilroy R."/>
            <person name="Ravi A."/>
            <person name="Getino M."/>
            <person name="Pursley I."/>
            <person name="Horton D.L."/>
            <person name="Alikhan N.F."/>
            <person name="Baker D."/>
            <person name="Gharbi K."/>
            <person name="Hall N."/>
            <person name="Watson M."/>
            <person name="Adriaenssens E.M."/>
            <person name="Foster-Nyarko E."/>
            <person name="Jarju S."/>
            <person name="Secka A."/>
            <person name="Antonio M."/>
            <person name="Oren A."/>
            <person name="Chaudhuri R.R."/>
            <person name="La Ragione R."/>
            <person name="Hildebrand F."/>
            <person name="Pallen M.J."/>
        </authorList>
    </citation>
    <scope>NUCLEOTIDE SEQUENCE</scope>
    <source>
        <strain evidence="2">8470</strain>
    </source>
</reference>
<dbReference type="Pfam" id="PF14126">
    <property type="entry name" value="DUF4293"/>
    <property type="match status" value="1"/>
</dbReference>
<organism evidence="2 3">
    <name type="scientific">Candidatus Phocaeicola excrementipullorum</name>
    <dbReference type="NCBI Taxonomy" id="2838731"/>
    <lineage>
        <taxon>Bacteria</taxon>
        <taxon>Pseudomonadati</taxon>
        <taxon>Bacteroidota</taxon>
        <taxon>Bacteroidia</taxon>
        <taxon>Bacteroidales</taxon>
        <taxon>Bacteroidaceae</taxon>
        <taxon>Phocaeicola</taxon>
    </lineage>
</organism>
<proteinExistence type="predicted"/>
<keyword evidence="1" id="KW-0812">Transmembrane</keyword>
<gene>
    <name evidence="2" type="ORF">H9928_08660</name>
</gene>
<protein>
    <submittedName>
        <fullName evidence="2">DUF4293 domain-containing protein</fullName>
    </submittedName>
</protein>
<feature type="transmembrane region" description="Helical" evidence="1">
    <location>
        <begin position="49"/>
        <end position="73"/>
    </location>
</feature>
<name>A0A948X3K8_9BACT</name>
<sequence length="150" mass="17004">MIQRIQTVYLLLVAVLMIVAMALPVGSFYTVTDVFGMTNLYYTLPDGTMNYSSCVLFILLAVAAVVSIITIFLYRKRKRQIRLTVMNSIVLVAYYLAAIYFILSAEGQDDSGFVPSWSLCLPLISIILNWLAIRAIDKDEMLVKSYDRIR</sequence>
<feature type="transmembrane region" description="Helical" evidence="1">
    <location>
        <begin position="7"/>
        <end position="29"/>
    </location>
</feature>
<reference evidence="2" key="2">
    <citation type="submission" date="2021-04" db="EMBL/GenBank/DDBJ databases">
        <authorList>
            <person name="Gilroy R."/>
        </authorList>
    </citation>
    <scope>NUCLEOTIDE SEQUENCE</scope>
    <source>
        <strain evidence="2">8470</strain>
    </source>
</reference>
<comment type="caution">
    <text evidence="2">The sequence shown here is derived from an EMBL/GenBank/DDBJ whole genome shotgun (WGS) entry which is preliminary data.</text>
</comment>
<evidence type="ECO:0000313" key="2">
    <source>
        <dbReference type="EMBL" id="MBU3856606.1"/>
    </source>
</evidence>
<dbReference type="AlphaFoldDB" id="A0A948X3K8"/>
<accession>A0A948X3K8</accession>
<feature type="transmembrane region" description="Helical" evidence="1">
    <location>
        <begin position="85"/>
        <end position="103"/>
    </location>
</feature>
<keyword evidence="1" id="KW-1133">Transmembrane helix</keyword>
<feature type="transmembrane region" description="Helical" evidence="1">
    <location>
        <begin position="115"/>
        <end position="136"/>
    </location>
</feature>
<evidence type="ECO:0000313" key="3">
    <source>
        <dbReference type="Proteomes" id="UP000784286"/>
    </source>
</evidence>
<dbReference type="InterPro" id="IPR025635">
    <property type="entry name" value="DUF4293"/>
</dbReference>